<dbReference type="Proteomes" id="UP000239549">
    <property type="component" value="Unassembled WGS sequence"/>
</dbReference>
<sequence length="57" mass="6828">MQTVLDKAIENYRRKCFLEEANRAYEALRNNPEAWKAELNERAEWDVTLNDGLRKED</sequence>
<dbReference type="EMBL" id="BFAV01000159">
    <property type="protein sequence ID" value="GBF35339.1"/>
    <property type="molecule type" value="Genomic_DNA"/>
</dbReference>
<organism evidence="1 2">
    <name type="scientific">Desulfocucumis palustris</name>
    <dbReference type="NCBI Taxonomy" id="1898651"/>
    <lineage>
        <taxon>Bacteria</taxon>
        <taxon>Bacillati</taxon>
        <taxon>Bacillota</taxon>
        <taxon>Clostridia</taxon>
        <taxon>Eubacteriales</taxon>
        <taxon>Desulfocucumaceae</taxon>
        <taxon>Desulfocucumis</taxon>
    </lineage>
</organism>
<dbReference type="AlphaFoldDB" id="A0A2L2XG59"/>
<reference evidence="2" key="1">
    <citation type="submission" date="2018-02" db="EMBL/GenBank/DDBJ databases">
        <title>Genome sequence of Desulfocucumis palustris strain NAW-5.</title>
        <authorList>
            <person name="Watanabe M."/>
            <person name="Kojima H."/>
            <person name="Fukui M."/>
        </authorList>
    </citation>
    <scope>NUCLEOTIDE SEQUENCE [LARGE SCALE GENOMIC DNA]</scope>
    <source>
        <strain evidence="2">NAW-5</strain>
    </source>
</reference>
<comment type="caution">
    <text evidence="1">The sequence shown here is derived from an EMBL/GenBank/DDBJ whole genome shotgun (WGS) entry which is preliminary data.</text>
</comment>
<accession>A0A2L2XG59</accession>
<gene>
    <name evidence="1" type="ORF">DCCM_4462</name>
</gene>
<evidence type="ECO:0000313" key="1">
    <source>
        <dbReference type="EMBL" id="GBF35339.1"/>
    </source>
</evidence>
<evidence type="ECO:0000313" key="2">
    <source>
        <dbReference type="Proteomes" id="UP000239549"/>
    </source>
</evidence>
<protein>
    <submittedName>
        <fullName evidence="1">Programmed cell death antitoxin YdcD</fullName>
    </submittedName>
</protein>
<proteinExistence type="predicted"/>
<keyword evidence="2" id="KW-1185">Reference proteome</keyword>
<name>A0A2L2XG59_9FIRM</name>